<sequence>MTDPDGQSGEWLLVTTFRGVVGKVVAKSRAPETVLEDGQDLLRALKKSRALGAVTDMGLLTKDAERVIRAAIARRRPTVGEEPVAFRDHFFRPIAIPVLSGADTVFAVWLWIGLDGTIPADPPLTGAWAWDIKARPALATYGPGVGPLYRRDDLKPGKQYDINEIAAINASTVDVSAIAPRLLDPVDGTTFALAPEPDRGQDGTSSLAAMRAITEVVYDPDLDRWEWRGVTWDVTHVDPPSNTPQRVIAQMLAGPDVWTATAYWWPIQLVSMTGSRQRPAELHLDPETHKADLRADSRAAVRRMIEELDHAESATARVWLGVNEGGYAAYDVAAVRLRDSTVSAAAVSLRRAAE</sequence>
<reference evidence="1 2" key="1">
    <citation type="submission" date="2022-06" db="EMBL/GenBank/DDBJ databases">
        <title>Genomic Encyclopedia of Archaeal and Bacterial Type Strains, Phase II (KMG-II): from individual species to whole genera.</title>
        <authorList>
            <person name="Goeker M."/>
        </authorList>
    </citation>
    <scope>NUCLEOTIDE SEQUENCE [LARGE SCALE GENOMIC DNA]</scope>
    <source>
        <strain evidence="1 2">DSM 45037</strain>
    </source>
</reference>
<dbReference type="Proteomes" id="UP001205740">
    <property type="component" value="Unassembled WGS sequence"/>
</dbReference>
<organism evidence="1 2">
    <name type="scientific">Williamsia serinedens</name>
    <dbReference type="NCBI Taxonomy" id="391736"/>
    <lineage>
        <taxon>Bacteria</taxon>
        <taxon>Bacillati</taxon>
        <taxon>Actinomycetota</taxon>
        <taxon>Actinomycetes</taxon>
        <taxon>Mycobacteriales</taxon>
        <taxon>Nocardiaceae</taxon>
        <taxon>Williamsia</taxon>
    </lineage>
</organism>
<accession>A0ABT1H781</accession>
<evidence type="ECO:0008006" key="3">
    <source>
        <dbReference type="Google" id="ProtNLM"/>
    </source>
</evidence>
<comment type="caution">
    <text evidence="1">The sequence shown here is derived from an EMBL/GenBank/DDBJ whole genome shotgun (WGS) entry which is preliminary data.</text>
</comment>
<dbReference type="RefSeq" id="WP_253656651.1">
    <property type="nucleotide sequence ID" value="NZ_BAAAOE010000002.1"/>
</dbReference>
<evidence type="ECO:0000313" key="2">
    <source>
        <dbReference type="Proteomes" id="UP001205740"/>
    </source>
</evidence>
<keyword evidence="2" id="KW-1185">Reference proteome</keyword>
<dbReference type="EMBL" id="JAMTCG010000011">
    <property type="protein sequence ID" value="MCP2163080.1"/>
    <property type="molecule type" value="Genomic_DNA"/>
</dbReference>
<proteinExistence type="predicted"/>
<gene>
    <name evidence="1" type="ORF">LX12_004293</name>
</gene>
<protein>
    <recommendedName>
        <fullName evidence="3">Rv3651-like N-terminal domain-containing protein</fullName>
    </recommendedName>
</protein>
<evidence type="ECO:0000313" key="1">
    <source>
        <dbReference type="EMBL" id="MCP2163080.1"/>
    </source>
</evidence>
<name>A0ABT1H781_9NOCA</name>